<reference evidence="3" key="1">
    <citation type="submission" date="2017-04" db="EMBL/GenBank/DDBJ databases">
        <authorList>
            <person name="Varghese N."/>
            <person name="Submissions S."/>
        </authorList>
    </citation>
    <scope>NUCLEOTIDE SEQUENCE [LARGE SCALE GENOMIC DNA]</scope>
    <source>
        <strain evidence="3">RKEM611</strain>
    </source>
</reference>
<name>A0A1Y6BBG1_9BACT</name>
<accession>A0A1Y6BBG1</accession>
<dbReference type="PANTHER" id="PTHR20883:SF48">
    <property type="entry name" value="ECTOINE DIOXYGENASE"/>
    <property type="match status" value="1"/>
</dbReference>
<evidence type="ECO:0000313" key="2">
    <source>
        <dbReference type="EMBL" id="SMF02610.1"/>
    </source>
</evidence>
<dbReference type="Gene3D" id="2.60.120.620">
    <property type="entry name" value="q2cbj1_9rhob like domain"/>
    <property type="match status" value="1"/>
</dbReference>
<proteinExistence type="predicted"/>
<dbReference type="Pfam" id="PF05721">
    <property type="entry name" value="PhyH"/>
    <property type="match status" value="1"/>
</dbReference>
<dbReference type="SUPFAM" id="SSF51197">
    <property type="entry name" value="Clavaminate synthase-like"/>
    <property type="match status" value="1"/>
</dbReference>
<dbReference type="GO" id="GO:0005506">
    <property type="term" value="F:iron ion binding"/>
    <property type="evidence" value="ECO:0007669"/>
    <property type="project" value="UniProtKB-ARBA"/>
</dbReference>
<protein>
    <submittedName>
        <fullName evidence="2">Ectoine hydroxylase-related dioxygenase, phytanoyl-CoA dioxygenase (PhyH) family</fullName>
    </submittedName>
</protein>
<keyword evidence="2" id="KW-0223">Dioxygenase</keyword>
<dbReference type="GO" id="GO:0016706">
    <property type="term" value="F:2-oxoglutarate-dependent dioxygenase activity"/>
    <property type="evidence" value="ECO:0007669"/>
    <property type="project" value="UniProtKB-ARBA"/>
</dbReference>
<dbReference type="PANTHER" id="PTHR20883">
    <property type="entry name" value="PHYTANOYL-COA DIOXYGENASE DOMAIN CONTAINING 1"/>
    <property type="match status" value="1"/>
</dbReference>
<evidence type="ECO:0000313" key="3">
    <source>
        <dbReference type="Proteomes" id="UP000192907"/>
    </source>
</evidence>
<dbReference type="EMBL" id="FWZT01000003">
    <property type="protein sequence ID" value="SMF02610.1"/>
    <property type="molecule type" value="Genomic_DNA"/>
</dbReference>
<evidence type="ECO:0000256" key="1">
    <source>
        <dbReference type="ARBA" id="ARBA00001954"/>
    </source>
</evidence>
<dbReference type="STRING" id="1513793.SAMN06296036_103277"/>
<dbReference type="AlphaFoldDB" id="A0A1Y6BBG1"/>
<dbReference type="RefSeq" id="WP_132315867.1">
    <property type="nucleotide sequence ID" value="NZ_FWZT01000003.1"/>
</dbReference>
<keyword evidence="3" id="KW-1185">Reference proteome</keyword>
<dbReference type="InterPro" id="IPR008775">
    <property type="entry name" value="Phytyl_CoA_dOase-like"/>
</dbReference>
<gene>
    <name evidence="2" type="ORF">SAMN06296036_103277</name>
</gene>
<dbReference type="OrthoDB" id="9791262at2"/>
<organism evidence="2 3">
    <name type="scientific">Pseudobacteriovorax antillogorgiicola</name>
    <dbReference type="NCBI Taxonomy" id="1513793"/>
    <lineage>
        <taxon>Bacteria</taxon>
        <taxon>Pseudomonadati</taxon>
        <taxon>Bdellovibrionota</taxon>
        <taxon>Oligoflexia</taxon>
        <taxon>Oligoflexales</taxon>
        <taxon>Pseudobacteriovoracaceae</taxon>
        <taxon>Pseudobacteriovorax</taxon>
    </lineage>
</organism>
<comment type="cofactor">
    <cofactor evidence="1">
        <name>Fe(2+)</name>
        <dbReference type="ChEBI" id="CHEBI:29033"/>
    </cofactor>
</comment>
<dbReference type="Proteomes" id="UP000192907">
    <property type="component" value="Unassembled WGS sequence"/>
</dbReference>
<sequence length="248" mass="27963">MRLSQAQIDEFYEIGFLVLENLFHPEEIDQIGKSFDIIAKLASRRKTTFHMNGTQFVVNGDRIDRVVWCAGVQPQLLEFAHSKRLLGPVSQILGSQQISQLICQAHFKFPKDGVAFPWHQDSEHRKFGSEYWSDINGLGSYVQCLLAVDDVTPENGPVHFVPRSCQQGHLYLEKHPEQRESFQKGAYTTPELKAGSLVLFGPYTVHGSQANSSLKPRRVFINGFCYPGANRFSYPGCDTGLMIDVPQS</sequence>
<keyword evidence="2" id="KW-0560">Oxidoreductase</keyword>